<evidence type="ECO:0000256" key="1">
    <source>
        <dbReference type="SAM" id="SignalP"/>
    </source>
</evidence>
<comment type="caution">
    <text evidence="2">The sequence shown here is derived from an EMBL/GenBank/DDBJ whole genome shotgun (WGS) entry which is preliminary data.</text>
</comment>
<keyword evidence="1" id="KW-0732">Signal</keyword>
<feature type="signal peptide" evidence="1">
    <location>
        <begin position="1"/>
        <end position="28"/>
    </location>
</feature>
<organism evidence="2 3">
    <name type="scientific">Dyadobacter subterraneus</name>
    <dbReference type="NCBI Taxonomy" id="2773304"/>
    <lineage>
        <taxon>Bacteria</taxon>
        <taxon>Pseudomonadati</taxon>
        <taxon>Bacteroidota</taxon>
        <taxon>Cytophagia</taxon>
        <taxon>Cytophagales</taxon>
        <taxon>Spirosomataceae</taxon>
        <taxon>Dyadobacter</taxon>
    </lineage>
</organism>
<evidence type="ECO:0000313" key="3">
    <source>
        <dbReference type="Proteomes" id="UP000634134"/>
    </source>
</evidence>
<proteinExistence type="predicted"/>
<sequence>MRTKQLSRAISAAVFAAALFLGSSSVFAQVKIGTNPTTIAAGSALEVEATDKGVRLPQVSLTSTIVFAPVAGTGTSATSPGMTVYNSNPAITSGTGSNGTLYPSRGIGVYYWDGFGWVTANATKGYQLIWAGHSSGPFNSPYLSPAIPLAANEYMDSFNSGSNGKFVAPYDAFYTVSQNCRIKYNGVSSAVIYGTFDTYINVKSAATGITEARSDVFLRNEFTFTYAFSQSVTIYLKAGDEISFSGQGCMGGGCQPGSNYDIIDLDQTVSLFQ</sequence>
<reference evidence="3" key="1">
    <citation type="submission" date="2023-07" db="EMBL/GenBank/DDBJ databases">
        <title>Dyadobacter sp. nov 'subterranea' isolated from contaminted grondwater.</title>
        <authorList>
            <person name="Szabo I."/>
            <person name="Al-Omari J."/>
            <person name="Szerdahelyi S.G."/>
            <person name="Rado J."/>
        </authorList>
    </citation>
    <scope>NUCLEOTIDE SEQUENCE [LARGE SCALE GENOMIC DNA]</scope>
    <source>
        <strain evidence="3">UP-52</strain>
    </source>
</reference>
<name>A0ABR9WB07_9BACT</name>
<protein>
    <submittedName>
        <fullName evidence="2">Uncharacterized protein</fullName>
    </submittedName>
</protein>
<dbReference type="RefSeq" id="WP_194119695.1">
    <property type="nucleotide sequence ID" value="NZ_JACYGY010000001.1"/>
</dbReference>
<feature type="chain" id="PRO_5047051862" evidence="1">
    <location>
        <begin position="29"/>
        <end position="273"/>
    </location>
</feature>
<dbReference type="EMBL" id="JACYGY010000001">
    <property type="protein sequence ID" value="MBE9461419.1"/>
    <property type="molecule type" value="Genomic_DNA"/>
</dbReference>
<keyword evidence="3" id="KW-1185">Reference proteome</keyword>
<dbReference type="Proteomes" id="UP000634134">
    <property type="component" value="Unassembled WGS sequence"/>
</dbReference>
<evidence type="ECO:0000313" key="2">
    <source>
        <dbReference type="EMBL" id="MBE9461419.1"/>
    </source>
</evidence>
<accession>A0ABR9WB07</accession>
<gene>
    <name evidence="2" type="ORF">IEE83_05950</name>
</gene>